<dbReference type="Proteomes" id="UP000288805">
    <property type="component" value="Unassembled WGS sequence"/>
</dbReference>
<reference evidence="1 2" key="1">
    <citation type="journal article" date="2018" name="PLoS Genet.">
        <title>Population sequencing reveals clonal diversity and ancestral inbreeding in the grapevine cultivar Chardonnay.</title>
        <authorList>
            <person name="Roach M.J."/>
            <person name="Johnson D.L."/>
            <person name="Bohlmann J."/>
            <person name="van Vuuren H.J."/>
            <person name="Jones S.J."/>
            <person name="Pretorius I.S."/>
            <person name="Schmidt S.A."/>
            <person name="Borneman A.R."/>
        </authorList>
    </citation>
    <scope>NUCLEOTIDE SEQUENCE [LARGE SCALE GENOMIC DNA]</scope>
    <source>
        <strain evidence="2">cv. Chardonnay</strain>
        <tissue evidence="1">Leaf</tissue>
    </source>
</reference>
<evidence type="ECO:0000313" key="2">
    <source>
        <dbReference type="Proteomes" id="UP000288805"/>
    </source>
</evidence>
<protein>
    <submittedName>
        <fullName evidence="1">Uncharacterized protein</fullName>
    </submittedName>
</protein>
<dbReference type="AlphaFoldDB" id="A0A438C0M6"/>
<dbReference type="EMBL" id="QGNW01002585">
    <property type="protein sequence ID" value="RVW16775.1"/>
    <property type="molecule type" value="Genomic_DNA"/>
</dbReference>
<gene>
    <name evidence="1" type="ORF">CK203_076457</name>
</gene>
<sequence length="115" mass="12492">MTLLKRSELEARVHPGSLDPCNDVVEGGSSIMEKAGIRATKLAWSHKFAKDRSCDIVIATKVAAGMEVRRLKVIRVVSSTTTSSLPISSAFILIPHPLQSLAWALSPDTEWKAHA</sequence>
<evidence type="ECO:0000313" key="1">
    <source>
        <dbReference type="EMBL" id="RVW16775.1"/>
    </source>
</evidence>
<proteinExistence type="predicted"/>
<accession>A0A438C0M6</accession>
<comment type="caution">
    <text evidence="1">The sequence shown here is derived from an EMBL/GenBank/DDBJ whole genome shotgun (WGS) entry which is preliminary data.</text>
</comment>
<name>A0A438C0M6_VITVI</name>
<organism evidence="1 2">
    <name type="scientific">Vitis vinifera</name>
    <name type="common">Grape</name>
    <dbReference type="NCBI Taxonomy" id="29760"/>
    <lineage>
        <taxon>Eukaryota</taxon>
        <taxon>Viridiplantae</taxon>
        <taxon>Streptophyta</taxon>
        <taxon>Embryophyta</taxon>
        <taxon>Tracheophyta</taxon>
        <taxon>Spermatophyta</taxon>
        <taxon>Magnoliopsida</taxon>
        <taxon>eudicotyledons</taxon>
        <taxon>Gunneridae</taxon>
        <taxon>Pentapetalae</taxon>
        <taxon>rosids</taxon>
        <taxon>Vitales</taxon>
        <taxon>Vitaceae</taxon>
        <taxon>Viteae</taxon>
        <taxon>Vitis</taxon>
    </lineage>
</organism>